<evidence type="ECO:0000259" key="1">
    <source>
        <dbReference type="Pfam" id="PF00550"/>
    </source>
</evidence>
<dbReference type="SUPFAM" id="SSF47336">
    <property type="entry name" value="ACP-like"/>
    <property type="match status" value="1"/>
</dbReference>
<organism evidence="2 3">
    <name type="scientific">Cohnella soli</name>
    <dbReference type="NCBI Taxonomy" id="425005"/>
    <lineage>
        <taxon>Bacteria</taxon>
        <taxon>Bacillati</taxon>
        <taxon>Bacillota</taxon>
        <taxon>Bacilli</taxon>
        <taxon>Bacillales</taxon>
        <taxon>Paenibacillaceae</taxon>
        <taxon>Cohnella</taxon>
    </lineage>
</organism>
<name>A0ABW0I3D0_9BACL</name>
<dbReference type="InterPro" id="IPR009081">
    <property type="entry name" value="PP-bd_ACP"/>
</dbReference>
<keyword evidence="3" id="KW-1185">Reference proteome</keyword>
<evidence type="ECO:0000313" key="2">
    <source>
        <dbReference type="EMBL" id="MFC5407359.1"/>
    </source>
</evidence>
<feature type="domain" description="Carrier" evidence="1">
    <location>
        <begin position="158"/>
        <end position="213"/>
    </location>
</feature>
<dbReference type="RefSeq" id="WP_378139954.1">
    <property type="nucleotide sequence ID" value="NZ_JBHSMI010000067.1"/>
</dbReference>
<sequence>MRIVIRNSLNGNPSLSALLLNLLDGLFAALNDAGYSLSIGLQRDSLLLHRLDKPEETTVRSVAIILTDENLNDAKFINVSAQRYWQVPYPVKAVVTIHPNTTLKARFAPWRRVFAFNQMNYKEIAYCCLSDYSEARTHDNLLNSFFQEDTMTFVQIIETVKETICETCQRDPALPWNIEDSLMNAYGLDSFFFIEFLYRLQDKMGIDLDTGNLETEDLLSILTLSQYVFGEYGRQNKGTNR</sequence>
<evidence type="ECO:0000313" key="3">
    <source>
        <dbReference type="Proteomes" id="UP001596113"/>
    </source>
</evidence>
<protein>
    <submittedName>
        <fullName evidence="2">Acyl carrier protein</fullName>
    </submittedName>
</protein>
<accession>A0ABW0I3D0</accession>
<proteinExistence type="predicted"/>
<dbReference type="Pfam" id="PF00550">
    <property type="entry name" value="PP-binding"/>
    <property type="match status" value="1"/>
</dbReference>
<comment type="caution">
    <text evidence="2">The sequence shown here is derived from an EMBL/GenBank/DDBJ whole genome shotgun (WGS) entry which is preliminary data.</text>
</comment>
<gene>
    <name evidence="2" type="ORF">ACFPOF_31905</name>
</gene>
<dbReference type="InterPro" id="IPR036736">
    <property type="entry name" value="ACP-like_sf"/>
</dbReference>
<dbReference type="EMBL" id="JBHSMI010000067">
    <property type="protein sequence ID" value="MFC5407359.1"/>
    <property type="molecule type" value="Genomic_DNA"/>
</dbReference>
<dbReference type="Gene3D" id="1.10.1200.10">
    <property type="entry name" value="ACP-like"/>
    <property type="match status" value="1"/>
</dbReference>
<dbReference type="Proteomes" id="UP001596113">
    <property type="component" value="Unassembled WGS sequence"/>
</dbReference>
<reference evidence="3" key="1">
    <citation type="journal article" date="2019" name="Int. J. Syst. Evol. Microbiol.">
        <title>The Global Catalogue of Microorganisms (GCM) 10K type strain sequencing project: providing services to taxonomists for standard genome sequencing and annotation.</title>
        <authorList>
            <consortium name="The Broad Institute Genomics Platform"/>
            <consortium name="The Broad Institute Genome Sequencing Center for Infectious Disease"/>
            <person name="Wu L."/>
            <person name="Ma J."/>
        </authorList>
    </citation>
    <scope>NUCLEOTIDE SEQUENCE [LARGE SCALE GENOMIC DNA]</scope>
    <source>
        <strain evidence="3">CGMCC 1.18575</strain>
    </source>
</reference>